<organism evidence="16 17">
    <name type="scientific">Ligaoa zhengdingensis</name>
    <dbReference type="NCBI Taxonomy" id="2763658"/>
    <lineage>
        <taxon>Bacteria</taxon>
        <taxon>Bacillati</taxon>
        <taxon>Bacillota</taxon>
        <taxon>Clostridia</taxon>
        <taxon>Eubacteriales</taxon>
        <taxon>Oscillospiraceae</taxon>
        <taxon>Ligaoa</taxon>
    </lineage>
</organism>
<dbReference type="Proteomes" id="UP000653127">
    <property type="component" value="Unassembled WGS sequence"/>
</dbReference>
<evidence type="ECO:0000259" key="13">
    <source>
        <dbReference type="Pfam" id="PF00745"/>
    </source>
</evidence>
<dbReference type="InterPro" id="IPR036343">
    <property type="entry name" value="GluRdtase_N_sf"/>
</dbReference>
<dbReference type="Gene3D" id="3.30.460.30">
    <property type="entry name" value="Glutamyl-tRNA reductase, N-terminal domain"/>
    <property type="match status" value="1"/>
</dbReference>
<evidence type="ECO:0000256" key="2">
    <source>
        <dbReference type="ARBA" id="ARBA00005916"/>
    </source>
</evidence>
<evidence type="ECO:0000313" key="16">
    <source>
        <dbReference type="EMBL" id="MBC8546914.1"/>
    </source>
</evidence>
<dbReference type="PANTHER" id="PTHR43013:SF1">
    <property type="entry name" value="GLUTAMYL-TRNA REDUCTASE"/>
    <property type="match status" value="1"/>
</dbReference>
<evidence type="ECO:0000256" key="7">
    <source>
        <dbReference type="ARBA" id="ARBA00047464"/>
    </source>
</evidence>
<evidence type="ECO:0000256" key="5">
    <source>
        <dbReference type="ARBA" id="ARBA00023002"/>
    </source>
</evidence>
<dbReference type="InterPro" id="IPR018214">
    <property type="entry name" value="GluRdtase_CS"/>
</dbReference>
<dbReference type="CDD" id="cd05213">
    <property type="entry name" value="NAD_bind_Glutamyl_tRNA_reduct"/>
    <property type="match status" value="1"/>
</dbReference>
<dbReference type="InterPro" id="IPR000343">
    <property type="entry name" value="4pyrrol_synth_GluRdtase"/>
</dbReference>
<evidence type="ECO:0000256" key="10">
    <source>
        <dbReference type="PIRSR" id="PIRSR000445-2"/>
    </source>
</evidence>
<dbReference type="GO" id="GO:0019353">
    <property type="term" value="P:protoporphyrinogen IX biosynthetic process from glutamate"/>
    <property type="evidence" value="ECO:0007669"/>
    <property type="project" value="TreeGrafter"/>
</dbReference>
<feature type="domain" description="Tetrapyrrole biosynthesis glutamyl-tRNA reductase dimerisation" evidence="13">
    <location>
        <begin position="315"/>
        <end position="397"/>
    </location>
</feature>
<dbReference type="SUPFAM" id="SSF69075">
    <property type="entry name" value="Glutamyl tRNA-reductase dimerization domain"/>
    <property type="match status" value="1"/>
</dbReference>
<dbReference type="InterPro" id="IPR006151">
    <property type="entry name" value="Shikm_DH/Glu-tRNA_Rdtase"/>
</dbReference>
<dbReference type="GO" id="GO:0008883">
    <property type="term" value="F:glutamyl-tRNA reductase activity"/>
    <property type="evidence" value="ECO:0007669"/>
    <property type="project" value="UniProtKB-UniRule"/>
</dbReference>
<keyword evidence="5 8" id="KW-0560">Oxidoreductase</keyword>
<comment type="domain">
    <text evidence="8">Possesses an unusual extended V-shaped dimeric structure with each monomer consisting of three distinct domains arranged along a curved 'spinal' alpha-helix. The N-terminal catalytic domain specifically recognizes the glutamate moiety of the substrate. The second domain is the NADPH-binding domain, and the third C-terminal domain is responsible for dimerization.</text>
</comment>
<dbReference type="RefSeq" id="WP_249282991.1">
    <property type="nucleotide sequence ID" value="NZ_JACRST010000011.1"/>
</dbReference>
<name>A0A926E0P3_9FIRM</name>
<proteinExistence type="inferred from homology"/>
<comment type="miscellaneous">
    <text evidence="8">During catalysis, the active site Cys acts as a nucleophile attacking the alpha-carbonyl group of tRNA-bound glutamate with the formation of a thioester intermediate between enzyme and glutamate, and the concomitant release of tRNA(Glu). The thioester intermediate is finally reduced by direct hydride transfer from NADPH, to form the product GSA.</text>
</comment>
<dbReference type="InterPro" id="IPR036291">
    <property type="entry name" value="NAD(P)-bd_dom_sf"/>
</dbReference>
<protein>
    <recommendedName>
        <fullName evidence="3 8">Glutamyl-tRNA reductase</fullName>
        <shortName evidence="8">GluTR</shortName>
        <ecNumber evidence="3 8">1.2.1.70</ecNumber>
    </recommendedName>
</protein>
<evidence type="ECO:0000259" key="14">
    <source>
        <dbReference type="Pfam" id="PF01488"/>
    </source>
</evidence>
<comment type="subunit">
    <text evidence="8">Homodimer.</text>
</comment>
<feature type="active site" description="Nucleophile" evidence="8 9">
    <location>
        <position position="50"/>
    </location>
</feature>
<dbReference type="AlphaFoldDB" id="A0A926E0P3"/>
<sequence>MDLLVIGISYKTAPLEIREKLSVCSAQCPQRLAQIIGQSGAREGVLLSTCNRTEVYLYQADANRAEQALCESCGMEVTRLRKHLYLYEGKKCVSYLFRVASGLDSQVMGEDEILRQVKLAHTLALEAKLSGMVMNTLFRAAITTAKRTKSKTGLSSCSISVGTIAVHAAQKQLGSLEGKKALVVGSGEMGVIALKNLTAAGMDARVTVRSRCSATNLAAKCPSAAQVPYERRYDYLDEADVVVSCTSSPHYTITFADARQYIATQKPRVFLDLAVPRDIDGDIVQLAQCAYYNIDQLKGVAEANRKLRSEKSLLAEEEIQRDVDEFERWFAFRQNVPLLQDVRECAQRRVDRRVKVACRQAADPRDEEVIRQAVSGAVDEIMEKFIYRVKETACKEDIEVFFRCLGGMLHDKRRREDAL</sequence>
<feature type="domain" description="Glutamyl-tRNA reductase N-terminal" evidence="15">
    <location>
        <begin position="6"/>
        <end position="152"/>
    </location>
</feature>
<comment type="similarity">
    <text evidence="2 8 12">Belongs to the glutamyl-tRNA reductase family.</text>
</comment>
<dbReference type="SUPFAM" id="SSF69742">
    <property type="entry name" value="Glutamyl tRNA-reductase catalytic, N-terminal domain"/>
    <property type="match status" value="1"/>
</dbReference>
<dbReference type="InterPro" id="IPR015895">
    <property type="entry name" value="4pyrrol_synth_GluRdtase_N"/>
</dbReference>
<dbReference type="HAMAP" id="MF_00087">
    <property type="entry name" value="Glu_tRNA_reductase"/>
    <property type="match status" value="1"/>
</dbReference>
<evidence type="ECO:0000256" key="12">
    <source>
        <dbReference type="RuleBase" id="RU000584"/>
    </source>
</evidence>
<feature type="binding site" evidence="8 10">
    <location>
        <position position="105"/>
    </location>
    <ligand>
        <name>substrate</name>
    </ligand>
</feature>
<feature type="binding site" evidence="8 10">
    <location>
        <begin position="49"/>
        <end position="52"/>
    </location>
    <ligand>
        <name>substrate</name>
    </ligand>
</feature>
<reference evidence="16" key="1">
    <citation type="submission" date="2020-08" db="EMBL/GenBank/DDBJ databases">
        <title>Genome public.</title>
        <authorList>
            <person name="Liu C."/>
            <person name="Sun Q."/>
        </authorList>
    </citation>
    <scope>NUCLEOTIDE SEQUENCE</scope>
    <source>
        <strain evidence="16">NSJ-31</strain>
    </source>
</reference>
<dbReference type="GO" id="GO:0050661">
    <property type="term" value="F:NADP binding"/>
    <property type="evidence" value="ECO:0007669"/>
    <property type="project" value="InterPro"/>
</dbReference>
<dbReference type="Pfam" id="PF05201">
    <property type="entry name" value="GlutR_N"/>
    <property type="match status" value="1"/>
</dbReference>
<evidence type="ECO:0000256" key="9">
    <source>
        <dbReference type="PIRSR" id="PIRSR000445-1"/>
    </source>
</evidence>
<dbReference type="EC" id="1.2.1.70" evidence="3 8"/>
<evidence type="ECO:0000259" key="15">
    <source>
        <dbReference type="Pfam" id="PF05201"/>
    </source>
</evidence>
<dbReference type="NCBIfam" id="TIGR01035">
    <property type="entry name" value="hemA"/>
    <property type="match status" value="1"/>
</dbReference>
<accession>A0A926E0P3</accession>
<dbReference type="PANTHER" id="PTHR43013">
    <property type="entry name" value="GLUTAMYL-TRNA REDUCTASE"/>
    <property type="match status" value="1"/>
</dbReference>
<evidence type="ECO:0000256" key="6">
    <source>
        <dbReference type="ARBA" id="ARBA00023244"/>
    </source>
</evidence>
<dbReference type="Gene3D" id="3.40.50.720">
    <property type="entry name" value="NAD(P)-binding Rossmann-like Domain"/>
    <property type="match status" value="1"/>
</dbReference>
<feature type="binding site" evidence="8 11">
    <location>
        <begin position="185"/>
        <end position="190"/>
    </location>
    <ligand>
        <name>NADP(+)</name>
        <dbReference type="ChEBI" id="CHEBI:58349"/>
    </ligand>
</feature>
<keyword evidence="6 8" id="KW-0627">Porphyrin biosynthesis</keyword>
<comment type="caution">
    <text evidence="8">Lacks conserved residue(s) required for the propagation of feature annotation.</text>
</comment>
<evidence type="ECO:0000256" key="8">
    <source>
        <dbReference type="HAMAP-Rule" id="MF_00087"/>
    </source>
</evidence>
<feature type="binding site" evidence="8 10">
    <location>
        <position position="116"/>
    </location>
    <ligand>
        <name>substrate</name>
    </ligand>
</feature>
<evidence type="ECO:0000256" key="11">
    <source>
        <dbReference type="PIRSR" id="PIRSR000445-3"/>
    </source>
</evidence>
<dbReference type="SUPFAM" id="SSF51735">
    <property type="entry name" value="NAD(P)-binding Rossmann-fold domains"/>
    <property type="match status" value="1"/>
</dbReference>
<dbReference type="PROSITE" id="PS00747">
    <property type="entry name" value="GLUTR"/>
    <property type="match status" value="1"/>
</dbReference>
<dbReference type="FunFam" id="3.30.460.30:FF:000001">
    <property type="entry name" value="Glutamyl-tRNA reductase"/>
    <property type="match status" value="1"/>
</dbReference>
<gene>
    <name evidence="8" type="primary">hemA</name>
    <name evidence="16" type="ORF">H8711_08205</name>
</gene>
<dbReference type="InterPro" id="IPR015896">
    <property type="entry name" value="4pyrrol_synth_GluRdtase_dimer"/>
</dbReference>
<feature type="binding site" evidence="8 10">
    <location>
        <begin position="110"/>
        <end position="112"/>
    </location>
    <ligand>
        <name>substrate</name>
    </ligand>
</feature>
<dbReference type="InterPro" id="IPR036453">
    <property type="entry name" value="GluRdtase_dimer_dom_sf"/>
</dbReference>
<dbReference type="Pfam" id="PF01488">
    <property type="entry name" value="Shikimate_DH"/>
    <property type="match status" value="1"/>
</dbReference>
<feature type="domain" description="Quinate/shikimate 5-dehydrogenase/glutamyl-tRNA reductase" evidence="14">
    <location>
        <begin position="168"/>
        <end position="300"/>
    </location>
</feature>
<comment type="catalytic activity">
    <reaction evidence="7 8 12">
        <text>(S)-4-amino-5-oxopentanoate + tRNA(Glu) + NADP(+) = L-glutamyl-tRNA(Glu) + NADPH + H(+)</text>
        <dbReference type="Rhea" id="RHEA:12344"/>
        <dbReference type="Rhea" id="RHEA-COMP:9663"/>
        <dbReference type="Rhea" id="RHEA-COMP:9680"/>
        <dbReference type="ChEBI" id="CHEBI:15378"/>
        <dbReference type="ChEBI" id="CHEBI:57501"/>
        <dbReference type="ChEBI" id="CHEBI:57783"/>
        <dbReference type="ChEBI" id="CHEBI:58349"/>
        <dbReference type="ChEBI" id="CHEBI:78442"/>
        <dbReference type="ChEBI" id="CHEBI:78520"/>
        <dbReference type="EC" id="1.2.1.70"/>
    </reaction>
</comment>
<evidence type="ECO:0000256" key="4">
    <source>
        <dbReference type="ARBA" id="ARBA00022857"/>
    </source>
</evidence>
<evidence type="ECO:0000313" key="17">
    <source>
        <dbReference type="Proteomes" id="UP000653127"/>
    </source>
</evidence>
<comment type="pathway">
    <text evidence="1 8 12">Porphyrin-containing compound metabolism; protoporphyrin-IX biosynthesis; 5-aminolevulinate from L-glutamyl-tRNA(Glu): step 1/2.</text>
</comment>
<keyword evidence="4 8" id="KW-0521">NADP</keyword>
<evidence type="ECO:0000256" key="1">
    <source>
        <dbReference type="ARBA" id="ARBA00005059"/>
    </source>
</evidence>
<keyword evidence="17" id="KW-1185">Reference proteome</keyword>
<evidence type="ECO:0000256" key="3">
    <source>
        <dbReference type="ARBA" id="ARBA00012970"/>
    </source>
</evidence>
<dbReference type="Pfam" id="PF00745">
    <property type="entry name" value="GlutR_dimer"/>
    <property type="match status" value="1"/>
</dbReference>
<dbReference type="EMBL" id="JACRST010000011">
    <property type="protein sequence ID" value="MBC8546914.1"/>
    <property type="molecule type" value="Genomic_DNA"/>
</dbReference>
<dbReference type="PIRSF" id="PIRSF000445">
    <property type="entry name" value="4pyrrol_synth_GluRdtase"/>
    <property type="match status" value="1"/>
</dbReference>
<comment type="function">
    <text evidence="8">Catalyzes the NADPH-dependent reduction of glutamyl-tRNA(Glu) to glutamate 1-semialdehyde (GSA).</text>
</comment>
<comment type="caution">
    <text evidence="16">The sequence shown here is derived from an EMBL/GenBank/DDBJ whole genome shotgun (WGS) entry which is preliminary data.</text>
</comment>